<protein>
    <submittedName>
        <fullName evidence="7">O-antigen/teichoic acid export membrane protein</fullName>
    </submittedName>
</protein>
<keyword evidence="5 6" id="KW-0472">Membrane</keyword>
<feature type="transmembrane region" description="Helical" evidence="6">
    <location>
        <begin position="439"/>
        <end position="457"/>
    </location>
</feature>
<gene>
    <name evidence="7" type="ORF">HNQ37_000891</name>
</gene>
<comment type="subcellular location">
    <subcellularLocation>
        <location evidence="1">Cell membrane</location>
        <topology evidence="1">Multi-pass membrane protein</topology>
    </subcellularLocation>
</comment>
<feature type="transmembrane region" description="Helical" evidence="6">
    <location>
        <begin position="41"/>
        <end position="62"/>
    </location>
</feature>
<feature type="transmembrane region" description="Helical" evidence="6">
    <location>
        <begin position="246"/>
        <end position="266"/>
    </location>
</feature>
<reference evidence="7 8" key="1">
    <citation type="submission" date="2020-08" db="EMBL/GenBank/DDBJ databases">
        <title>Genomic Encyclopedia of Type Strains, Phase IV (KMG-IV): sequencing the most valuable type-strain genomes for metagenomic binning, comparative biology and taxonomic classification.</title>
        <authorList>
            <person name="Goeker M."/>
        </authorList>
    </citation>
    <scope>NUCLEOTIDE SEQUENCE [LARGE SCALE GENOMIC DNA]</scope>
    <source>
        <strain evidence="7 8">DSM 14925</strain>
    </source>
</reference>
<dbReference type="GO" id="GO:0005886">
    <property type="term" value="C:plasma membrane"/>
    <property type="evidence" value="ECO:0007669"/>
    <property type="project" value="UniProtKB-SubCell"/>
</dbReference>
<evidence type="ECO:0000256" key="6">
    <source>
        <dbReference type="SAM" id="Phobius"/>
    </source>
</evidence>
<accession>A0A841C8X0</accession>
<evidence type="ECO:0000256" key="4">
    <source>
        <dbReference type="ARBA" id="ARBA00022989"/>
    </source>
</evidence>
<feature type="transmembrane region" description="Helical" evidence="6">
    <location>
        <begin position="352"/>
        <end position="374"/>
    </location>
</feature>
<evidence type="ECO:0000256" key="5">
    <source>
        <dbReference type="ARBA" id="ARBA00023136"/>
    </source>
</evidence>
<feature type="transmembrane region" description="Helical" evidence="6">
    <location>
        <begin position="7"/>
        <end position="29"/>
    </location>
</feature>
<evidence type="ECO:0000313" key="8">
    <source>
        <dbReference type="Proteomes" id="UP000562464"/>
    </source>
</evidence>
<keyword evidence="2" id="KW-1003">Cell membrane</keyword>
<feature type="transmembrane region" description="Helical" evidence="6">
    <location>
        <begin position="207"/>
        <end position="240"/>
    </location>
</feature>
<sequence>MKILKNFLYSSGNQILIMLIPIVTAPYITRTLGTTAVGINAFTSSIISYFLLMAALGTGAFGSREVAYVQNDKIARSKIFWEINFVQAVTTLVSLIIFVTFNLFYGQYTFFFYLQGINVFAVLFDVSWYFSGRENFKLIMVRNITVRITFALMIFMFIKSPRDLPLYILLYALSNLIGNISLWPYLRLEICKPKFKKLRFWRNLKPSLAFFTVSALAQVYQILNKTLIGFFASTTAVGFFSLSDQIIRPFLWLVQALSIVMVPHIAKKFASGDNKGVKSSILRSFNIGSGLSIAFSFGLAAISINFAPFFFGNKFEKVGMIMFIESSIIIFSYFGSVFVGQYLLSVNRMREAMISFGIGAITSIILGIPLTIAWGVTGGTIATVIAELVVALVSSYFVRKDIDLFTAFLGLIKYIFAGLVMFIIVFWMNNQFEMTIVQLLLQILVGALVYVMVNALLKTQLWQLSADIFSKSIRHKQKTK</sequence>
<keyword evidence="4 6" id="KW-1133">Transmembrane helix</keyword>
<feature type="transmembrane region" description="Helical" evidence="6">
    <location>
        <begin position="83"/>
        <end position="104"/>
    </location>
</feature>
<dbReference type="PANTHER" id="PTHR30250">
    <property type="entry name" value="PST FAMILY PREDICTED COLANIC ACID TRANSPORTER"/>
    <property type="match status" value="1"/>
</dbReference>
<keyword evidence="3 6" id="KW-0812">Transmembrane</keyword>
<feature type="transmembrane region" description="Helical" evidence="6">
    <location>
        <begin position="110"/>
        <end position="130"/>
    </location>
</feature>
<dbReference type="RefSeq" id="WP_183539651.1">
    <property type="nucleotide sequence ID" value="NZ_JACHHV010000012.1"/>
</dbReference>
<name>A0A841C8X0_9LACT</name>
<feature type="transmembrane region" description="Helical" evidence="6">
    <location>
        <begin position="164"/>
        <end position="186"/>
    </location>
</feature>
<dbReference type="AlphaFoldDB" id="A0A841C8X0"/>
<dbReference type="Pfam" id="PF01943">
    <property type="entry name" value="Polysacc_synt"/>
    <property type="match status" value="1"/>
</dbReference>
<dbReference type="PANTHER" id="PTHR30250:SF11">
    <property type="entry name" value="O-ANTIGEN TRANSPORTER-RELATED"/>
    <property type="match status" value="1"/>
</dbReference>
<evidence type="ECO:0000256" key="3">
    <source>
        <dbReference type="ARBA" id="ARBA00022692"/>
    </source>
</evidence>
<proteinExistence type="predicted"/>
<feature type="transmembrane region" description="Helical" evidence="6">
    <location>
        <begin position="318"/>
        <end position="340"/>
    </location>
</feature>
<evidence type="ECO:0000256" key="2">
    <source>
        <dbReference type="ARBA" id="ARBA00022475"/>
    </source>
</evidence>
<feature type="transmembrane region" description="Helical" evidence="6">
    <location>
        <begin position="405"/>
        <end position="427"/>
    </location>
</feature>
<organism evidence="7 8">
    <name type="scientific">Lactovum miscens</name>
    <dbReference type="NCBI Taxonomy" id="190387"/>
    <lineage>
        <taxon>Bacteria</taxon>
        <taxon>Bacillati</taxon>
        <taxon>Bacillota</taxon>
        <taxon>Bacilli</taxon>
        <taxon>Lactobacillales</taxon>
        <taxon>Streptococcaceae</taxon>
        <taxon>Lactovum</taxon>
    </lineage>
</organism>
<feature type="transmembrane region" description="Helical" evidence="6">
    <location>
        <begin position="287"/>
        <end position="312"/>
    </location>
</feature>
<dbReference type="EMBL" id="JACHHV010000012">
    <property type="protein sequence ID" value="MBB5888001.1"/>
    <property type="molecule type" value="Genomic_DNA"/>
</dbReference>
<evidence type="ECO:0000256" key="1">
    <source>
        <dbReference type="ARBA" id="ARBA00004651"/>
    </source>
</evidence>
<evidence type="ECO:0000313" key="7">
    <source>
        <dbReference type="EMBL" id="MBB5888001.1"/>
    </source>
</evidence>
<dbReference type="Proteomes" id="UP000562464">
    <property type="component" value="Unassembled WGS sequence"/>
</dbReference>
<dbReference type="InterPro" id="IPR050833">
    <property type="entry name" value="Poly_Biosynth_Transport"/>
</dbReference>
<comment type="caution">
    <text evidence="7">The sequence shown here is derived from an EMBL/GenBank/DDBJ whole genome shotgun (WGS) entry which is preliminary data.</text>
</comment>
<feature type="transmembrane region" description="Helical" evidence="6">
    <location>
        <begin position="380"/>
        <end position="398"/>
    </location>
</feature>
<dbReference type="InterPro" id="IPR002797">
    <property type="entry name" value="Polysacc_synth"/>
</dbReference>
<keyword evidence="8" id="KW-1185">Reference proteome</keyword>
<feature type="transmembrane region" description="Helical" evidence="6">
    <location>
        <begin position="139"/>
        <end position="158"/>
    </location>
</feature>